<dbReference type="Proteomes" id="UP000887565">
    <property type="component" value="Unplaced"/>
</dbReference>
<keyword evidence="1" id="KW-1185">Reference proteome</keyword>
<accession>A0A915I018</accession>
<name>A0A915I018_ROMCU</name>
<protein>
    <submittedName>
        <fullName evidence="2">Uncharacterized protein</fullName>
    </submittedName>
</protein>
<evidence type="ECO:0000313" key="2">
    <source>
        <dbReference type="WBParaSite" id="nRc.2.0.1.t06851-RA"/>
    </source>
</evidence>
<organism evidence="1 2">
    <name type="scientific">Romanomermis culicivorax</name>
    <name type="common">Nematode worm</name>
    <dbReference type="NCBI Taxonomy" id="13658"/>
    <lineage>
        <taxon>Eukaryota</taxon>
        <taxon>Metazoa</taxon>
        <taxon>Ecdysozoa</taxon>
        <taxon>Nematoda</taxon>
        <taxon>Enoplea</taxon>
        <taxon>Dorylaimia</taxon>
        <taxon>Mermithida</taxon>
        <taxon>Mermithoidea</taxon>
        <taxon>Mermithidae</taxon>
        <taxon>Romanomermis</taxon>
    </lineage>
</organism>
<reference evidence="2" key="1">
    <citation type="submission" date="2022-11" db="UniProtKB">
        <authorList>
            <consortium name="WormBaseParasite"/>
        </authorList>
    </citation>
    <scope>IDENTIFICATION</scope>
</reference>
<proteinExistence type="predicted"/>
<evidence type="ECO:0000313" key="1">
    <source>
        <dbReference type="Proteomes" id="UP000887565"/>
    </source>
</evidence>
<dbReference type="WBParaSite" id="nRc.2.0.1.t06851-RA">
    <property type="protein sequence ID" value="nRc.2.0.1.t06851-RA"/>
    <property type="gene ID" value="nRc.2.0.1.g06851"/>
</dbReference>
<dbReference type="AlphaFoldDB" id="A0A915I018"/>
<sequence length="78" mass="8796">MFSGWGKFDKRVEASKSVENYGILESLLNYRDRVTSPEKTRLGLRPSNCSRKATARFEKSGTKVKLTVRSQLASGEKI</sequence>